<dbReference type="Pfam" id="PF00188">
    <property type="entry name" value="CAP"/>
    <property type="match status" value="1"/>
</dbReference>
<evidence type="ECO:0000313" key="3">
    <source>
        <dbReference type="EMBL" id="CAB4654971.1"/>
    </source>
</evidence>
<dbReference type="InterPro" id="IPR014044">
    <property type="entry name" value="CAP_dom"/>
</dbReference>
<gene>
    <name evidence="3" type="ORF">UFOPK2214_00845</name>
</gene>
<name>A0A6J6KZF5_9ZZZZ</name>
<feature type="region of interest" description="Disordered" evidence="1">
    <location>
        <begin position="31"/>
        <end position="55"/>
    </location>
</feature>
<feature type="domain" description="SCP" evidence="2">
    <location>
        <begin position="125"/>
        <end position="236"/>
    </location>
</feature>
<evidence type="ECO:0000259" key="2">
    <source>
        <dbReference type="Pfam" id="PF00188"/>
    </source>
</evidence>
<dbReference type="AlphaFoldDB" id="A0A6J6KZF5"/>
<dbReference type="InterPro" id="IPR035940">
    <property type="entry name" value="CAP_sf"/>
</dbReference>
<dbReference type="SUPFAM" id="SSF55797">
    <property type="entry name" value="PR-1-like"/>
    <property type="match status" value="1"/>
</dbReference>
<dbReference type="EMBL" id="CAEZWJ010000021">
    <property type="protein sequence ID" value="CAB4654971.1"/>
    <property type="molecule type" value="Genomic_DNA"/>
</dbReference>
<reference evidence="3" key="1">
    <citation type="submission" date="2020-05" db="EMBL/GenBank/DDBJ databases">
        <authorList>
            <person name="Chiriac C."/>
            <person name="Salcher M."/>
            <person name="Ghai R."/>
            <person name="Kavagutti S V."/>
        </authorList>
    </citation>
    <scope>NUCLEOTIDE SEQUENCE</scope>
</reference>
<sequence>MTKALLHLNKRDLLTVLIIVLGASGLGTVSGLQSAPPSTSDSLGESPTNSSNVGTATTSVAITNVPVATTPPYEPGFIQTSDKEQTFAAWKAINDRPRTKMKWTGNTSDCDPGTTTQGFKEDVLARVKWFRAMAGVDTNISLNLESSRLAQEAALVMKANNDLSHKPTSSWGCFTDDAYEGANRSNLSLGRYGVASIDGYMEDRGSNNLSVGHRRWILDPTLAEIGTGDTNYSNALFVVNENTRESYTTREADGFVMWPPRGYVPRATVFPRWSISHPKADFSQAKVKVEFQGRTEIFNDPYSDSDGIGNLSTLVFEWIRPSKGTGSVVVTVSGIELDGTIRTVTYEVRPFG</sequence>
<evidence type="ECO:0000256" key="1">
    <source>
        <dbReference type="SAM" id="MobiDB-lite"/>
    </source>
</evidence>
<proteinExistence type="predicted"/>
<dbReference type="Gene3D" id="3.40.33.10">
    <property type="entry name" value="CAP"/>
    <property type="match status" value="1"/>
</dbReference>
<protein>
    <submittedName>
        <fullName evidence="3">Unannotated protein</fullName>
    </submittedName>
</protein>
<organism evidence="3">
    <name type="scientific">freshwater metagenome</name>
    <dbReference type="NCBI Taxonomy" id="449393"/>
    <lineage>
        <taxon>unclassified sequences</taxon>
        <taxon>metagenomes</taxon>
        <taxon>ecological metagenomes</taxon>
    </lineage>
</organism>
<accession>A0A6J6KZF5</accession>